<evidence type="ECO:0000259" key="7">
    <source>
        <dbReference type="Pfam" id="PF04997"/>
    </source>
</evidence>
<reference evidence="8" key="1">
    <citation type="submission" date="2021-06" db="EMBL/GenBank/DDBJ databases">
        <title>Parelaphostrongylus tenuis whole genome reference sequence.</title>
        <authorList>
            <person name="Garwood T.J."/>
            <person name="Larsen P.A."/>
            <person name="Fountain-Jones N.M."/>
            <person name="Garbe J.R."/>
            <person name="Macchietto M.G."/>
            <person name="Kania S.A."/>
            <person name="Gerhold R.W."/>
            <person name="Richards J.E."/>
            <person name="Wolf T.M."/>
        </authorList>
    </citation>
    <scope>NUCLEOTIDE SEQUENCE</scope>
    <source>
        <strain evidence="8">MNPRO001-30</strain>
        <tissue evidence="8">Meninges</tissue>
    </source>
</reference>
<dbReference type="PANTHER" id="PTHR19376">
    <property type="entry name" value="DNA-DIRECTED RNA POLYMERASE"/>
    <property type="match status" value="1"/>
</dbReference>
<dbReference type="GO" id="GO:0003677">
    <property type="term" value="F:DNA binding"/>
    <property type="evidence" value="ECO:0007669"/>
    <property type="project" value="InterPro"/>
</dbReference>
<proteinExistence type="inferred from homology"/>
<keyword evidence="5" id="KW-0548">Nucleotidyltransferase</keyword>
<dbReference type="InterPro" id="IPR045867">
    <property type="entry name" value="DNA-dir_RpoC_beta_prime"/>
</dbReference>
<comment type="caution">
    <text evidence="8">The sequence shown here is derived from an EMBL/GenBank/DDBJ whole genome shotgun (WGS) entry which is preliminary data.</text>
</comment>
<name>A0AAD5NBQ0_PARTN</name>
<dbReference type="Pfam" id="PF04997">
    <property type="entry name" value="RNA_pol_Rpb1_1"/>
    <property type="match status" value="1"/>
</dbReference>
<organism evidence="8 9">
    <name type="scientific">Parelaphostrongylus tenuis</name>
    <name type="common">Meningeal worm</name>
    <dbReference type="NCBI Taxonomy" id="148309"/>
    <lineage>
        <taxon>Eukaryota</taxon>
        <taxon>Metazoa</taxon>
        <taxon>Ecdysozoa</taxon>
        <taxon>Nematoda</taxon>
        <taxon>Chromadorea</taxon>
        <taxon>Rhabditida</taxon>
        <taxon>Rhabditina</taxon>
        <taxon>Rhabditomorpha</taxon>
        <taxon>Strongyloidea</taxon>
        <taxon>Metastrongylidae</taxon>
        <taxon>Parelaphostrongylus</taxon>
    </lineage>
</organism>
<evidence type="ECO:0000256" key="6">
    <source>
        <dbReference type="ARBA" id="ARBA00023163"/>
    </source>
</evidence>
<protein>
    <recommendedName>
        <fullName evidence="2">DNA-directed RNA polymerase</fullName>
        <ecNumber evidence="2">2.7.7.6</ecNumber>
    </recommendedName>
</protein>
<dbReference type="GO" id="GO:0003899">
    <property type="term" value="F:DNA-directed RNA polymerase activity"/>
    <property type="evidence" value="ECO:0007669"/>
    <property type="project" value="UniProtKB-EC"/>
</dbReference>
<dbReference type="SUPFAM" id="SSF64484">
    <property type="entry name" value="beta and beta-prime subunits of DNA dependent RNA-polymerase"/>
    <property type="match status" value="1"/>
</dbReference>
<dbReference type="GO" id="GO:0006351">
    <property type="term" value="P:DNA-templated transcription"/>
    <property type="evidence" value="ECO:0007669"/>
    <property type="project" value="InterPro"/>
</dbReference>
<accession>A0AAD5NBQ0</accession>
<dbReference type="GO" id="GO:0005736">
    <property type="term" value="C:RNA polymerase I complex"/>
    <property type="evidence" value="ECO:0007669"/>
    <property type="project" value="TreeGrafter"/>
</dbReference>
<keyword evidence="3" id="KW-0240">DNA-directed RNA polymerase</keyword>
<dbReference type="InterPro" id="IPR007080">
    <property type="entry name" value="RNA_pol_Rpb1_1"/>
</dbReference>
<evidence type="ECO:0000256" key="2">
    <source>
        <dbReference type="ARBA" id="ARBA00012418"/>
    </source>
</evidence>
<dbReference type="AlphaFoldDB" id="A0AAD5NBQ0"/>
<evidence type="ECO:0000256" key="3">
    <source>
        <dbReference type="ARBA" id="ARBA00022478"/>
    </source>
</evidence>
<evidence type="ECO:0000256" key="5">
    <source>
        <dbReference type="ARBA" id="ARBA00022695"/>
    </source>
</evidence>
<dbReference type="EC" id="2.7.7.6" evidence="2"/>
<sequence length="134" mass="15126">MRSRSSASLRVRQTRTFDEVGHPIRGGLYDPAFGPLESRDRCETCNQYEIYCPGHFGHIRLDVPVFNPMLFAFCFNILAELDKVISDHTGRPLSSLRVDSPSKNSVDLRRAIVKKLSQRTLSTFSSLPALKNSL</sequence>
<comment type="similarity">
    <text evidence="1">Belongs to the RNA polymerase beta' chain family.</text>
</comment>
<evidence type="ECO:0000256" key="1">
    <source>
        <dbReference type="ARBA" id="ARBA00006460"/>
    </source>
</evidence>
<evidence type="ECO:0000256" key="4">
    <source>
        <dbReference type="ARBA" id="ARBA00022679"/>
    </source>
</evidence>
<dbReference type="EMBL" id="JAHQIW010005127">
    <property type="protein sequence ID" value="KAJ1364999.1"/>
    <property type="molecule type" value="Genomic_DNA"/>
</dbReference>
<evidence type="ECO:0000313" key="9">
    <source>
        <dbReference type="Proteomes" id="UP001196413"/>
    </source>
</evidence>
<keyword evidence="9" id="KW-1185">Reference proteome</keyword>
<gene>
    <name evidence="8" type="ORF">KIN20_025203</name>
</gene>
<keyword evidence="6" id="KW-0804">Transcription</keyword>
<dbReference type="PANTHER" id="PTHR19376:SF11">
    <property type="entry name" value="DNA-DIRECTED RNA POLYMERASE I SUBUNIT RPA1"/>
    <property type="match status" value="1"/>
</dbReference>
<dbReference type="InterPro" id="IPR044893">
    <property type="entry name" value="RNA_pol_Rpb1_clamp_domain"/>
</dbReference>
<dbReference type="Proteomes" id="UP001196413">
    <property type="component" value="Unassembled WGS sequence"/>
</dbReference>
<feature type="domain" description="RNA polymerase Rpb1" evidence="7">
    <location>
        <begin position="4"/>
        <end position="85"/>
    </location>
</feature>
<dbReference type="Gene3D" id="4.10.860.120">
    <property type="entry name" value="RNA polymerase II, clamp domain"/>
    <property type="match status" value="1"/>
</dbReference>
<keyword evidence="4" id="KW-0808">Transferase</keyword>
<evidence type="ECO:0000313" key="8">
    <source>
        <dbReference type="EMBL" id="KAJ1364999.1"/>
    </source>
</evidence>